<name>A0ABM9FVK0_9BACL</name>
<keyword evidence="1" id="KW-0812">Transmembrane</keyword>
<accession>A0ABM9FVK0</accession>
<sequence>MSDVTLLIKGELYKFSKNKKLWLFLIFIVGVISISGIIAKTELDTKTRDWKVYIEKRLQDNYAILSQLENDETNGKYKKKLNELIMLDEYSLNKNIPPIEDSSAIGFVNQ</sequence>
<evidence type="ECO:0000313" key="3">
    <source>
        <dbReference type="Proteomes" id="UP001154322"/>
    </source>
</evidence>
<dbReference type="EMBL" id="CALYLO010000001">
    <property type="protein sequence ID" value="CAH8243188.1"/>
    <property type="molecule type" value="Genomic_DNA"/>
</dbReference>
<dbReference type="Proteomes" id="UP001154322">
    <property type="component" value="Unassembled WGS sequence"/>
</dbReference>
<keyword evidence="1" id="KW-1133">Transmembrane helix</keyword>
<evidence type="ECO:0000256" key="1">
    <source>
        <dbReference type="SAM" id="Phobius"/>
    </source>
</evidence>
<keyword evidence="3" id="KW-1185">Reference proteome</keyword>
<evidence type="ECO:0000313" key="2">
    <source>
        <dbReference type="EMBL" id="CAH8243188.1"/>
    </source>
</evidence>
<feature type="transmembrane region" description="Helical" evidence="1">
    <location>
        <begin position="21"/>
        <end position="39"/>
    </location>
</feature>
<proteinExistence type="predicted"/>
<gene>
    <name evidence="2" type="ORF">WJ0W_000414</name>
</gene>
<comment type="caution">
    <text evidence="2">The sequence shown here is derived from an EMBL/GenBank/DDBJ whole genome shotgun (WGS) entry which is preliminary data.</text>
</comment>
<dbReference type="RefSeq" id="WP_213430493.1">
    <property type="nucleotide sequence ID" value="NZ_AP031286.1"/>
</dbReference>
<evidence type="ECO:0008006" key="4">
    <source>
        <dbReference type="Google" id="ProtNLM"/>
    </source>
</evidence>
<protein>
    <recommendedName>
        <fullName evidence="4">ABC transporter permease</fullName>
    </recommendedName>
</protein>
<reference evidence="2" key="1">
    <citation type="submission" date="2022-06" db="EMBL/GenBank/DDBJ databases">
        <authorList>
            <person name="Dietemann V."/>
            <person name="Ory F."/>
            <person name="Dainat B."/>
            <person name="Oberhansli S."/>
        </authorList>
    </citation>
    <scope>NUCLEOTIDE SEQUENCE</scope>
    <source>
        <strain evidence="2">Ena-SAMPLE-TAB-26-04-2022-14:26:32:270-5432</strain>
    </source>
</reference>
<keyword evidence="1" id="KW-0472">Membrane</keyword>
<organism evidence="2 3">
    <name type="scientific">Paenibacillus melissococcoides</name>
    <dbReference type="NCBI Taxonomy" id="2912268"/>
    <lineage>
        <taxon>Bacteria</taxon>
        <taxon>Bacillati</taxon>
        <taxon>Bacillota</taxon>
        <taxon>Bacilli</taxon>
        <taxon>Bacillales</taxon>
        <taxon>Paenibacillaceae</taxon>
        <taxon>Paenibacillus</taxon>
    </lineage>
</organism>